<dbReference type="PANTHER" id="PTHR34761:SF1">
    <property type="entry name" value="NUCLEOLUS AND NEURAL PROGENITOR PROTEIN"/>
    <property type="match status" value="1"/>
</dbReference>
<dbReference type="InterPro" id="IPR027951">
    <property type="entry name" value="Nepro_N"/>
</dbReference>
<reference evidence="2 3" key="1">
    <citation type="journal article" date="2019" name="Sci. Data">
        <title>Hybrid genome assembly and annotation of Danionella translucida.</title>
        <authorList>
            <person name="Kadobianskyi M."/>
            <person name="Schulze L."/>
            <person name="Schuelke M."/>
            <person name="Judkewitz B."/>
        </authorList>
    </citation>
    <scope>NUCLEOTIDE SEQUENCE [LARGE SCALE GENOMIC DNA]</scope>
    <source>
        <strain evidence="2 3">Bolton</strain>
    </source>
</reference>
<evidence type="ECO:0000313" key="3">
    <source>
        <dbReference type="Proteomes" id="UP000316079"/>
    </source>
</evidence>
<evidence type="ECO:0000313" key="2">
    <source>
        <dbReference type="EMBL" id="TRY91839.1"/>
    </source>
</evidence>
<dbReference type="OrthoDB" id="9899341at2759"/>
<protein>
    <recommendedName>
        <fullName evidence="1">Nucleolus and neural progenitor protein-like N-terminal domain-containing protein</fullName>
    </recommendedName>
</protein>
<evidence type="ECO:0000259" key="1">
    <source>
        <dbReference type="Pfam" id="PF14780"/>
    </source>
</evidence>
<dbReference type="GO" id="GO:0005634">
    <property type="term" value="C:nucleus"/>
    <property type="evidence" value="ECO:0007669"/>
    <property type="project" value="TreeGrafter"/>
</dbReference>
<dbReference type="STRING" id="623744.A0A553QPC7"/>
<dbReference type="Pfam" id="PF14780">
    <property type="entry name" value="NEPRO_N"/>
    <property type="match status" value="1"/>
</dbReference>
<keyword evidence="3" id="KW-1185">Reference proteome</keyword>
<dbReference type="InterPro" id="IPR052835">
    <property type="entry name" value="Nepro"/>
</dbReference>
<feature type="domain" description="Nucleolus and neural progenitor protein-like N-terminal" evidence="1">
    <location>
        <begin position="1"/>
        <end position="105"/>
    </location>
</feature>
<reference evidence="2" key="2">
    <citation type="submission" date="2019-04" db="EMBL/GenBank/DDBJ databases">
        <authorList>
            <person name="Kadobianskyi M."/>
            <person name="Schulze L."/>
            <person name="Schuelke M."/>
            <person name="Judkewitz B."/>
        </authorList>
    </citation>
    <scope>NUCLEOTIDE SEQUENCE</scope>
    <source>
        <strain evidence="2">Bolton</strain>
        <tissue evidence="2">Whole-body</tissue>
    </source>
</reference>
<dbReference type="GO" id="GO:0045747">
    <property type="term" value="P:positive regulation of Notch signaling pathway"/>
    <property type="evidence" value="ECO:0007669"/>
    <property type="project" value="TreeGrafter"/>
</dbReference>
<dbReference type="EMBL" id="SRMA01025712">
    <property type="protein sequence ID" value="TRY91840.1"/>
    <property type="molecule type" value="Genomic_DNA"/>
</dbReference>
<organism evidence="2 3">
    <name type="scientific">Danionella cerebrum</name>
    <dbReference type="NCBI Taxonomy" id="2873325"/>
    <lineage>
        <taxon>Eukaryota</taxon>
        <taxon>Metazoa</taxon>
        <taxon>Chordata</taxon>
        <taxon>Craniata</taxon>
        <taxon>Vertebrata</taxon>
        <taxon>Euteleostomi</taxon>
        <taxon>Actinopterygii</taxon>
        <taxon>Neopterygii</taxon>
        <taxon>Teleostei</taxon>
        <taxon>Ostariophysi</taxon>
        <taxon>Cypriniformes</taxon>
        <taxon>Danionidae</taxon>
        <taxon>Danioninae</taxon>
        <taxon>Danionella</taxon>
    </lineage>
</organism>
<dbReference type="EMBL" id="SRMA01025712">
    <property type="protein sequence ID" value="TRY91839.1"/>
    <property type="molecule type" value="Genomic_DNA"/>
</dbReference>
<dbReference type="PANTHER" id="PTHR34761">
    <property type="entry name" value="NUCLEOLUS AND NEURAL PROGENITOR PROTEIN"/>
    <property type="match status" value="1"/>
</dbReference>
<proteinExistence type="predicted"/>
<dbReference type="AlphaFoldDB" id="A0A553QPC7"/>
<comment type="caution">
    <text evidence="2">The sequence shown here is derived from an EMBL/GenBank/DDBJ whole genome shotgun (WGS) entry which is preliminary data.</text>
</comment>
<name>A0A553QPC7_9TELE</name>
<gene>
    <name evidence="2" type="ORF">DNTS_027192</name>
</gene>
<sequence length="300" mass="34270">MKLQAAVNDLREVCPKKFEREAGAEAGECDVPSQPMLEWLSLKLLGGSILLARTMERCTKAFLLTQQHMSVGEYIVVNVVVTSMLSRLWVFFKGILRALIPMYGRINNLLQEVSCSHPMVYLTNFTLPKDLSEYLCLSFPHPLIQEVKEPFKAKKRKTKFAVLNQLFGGNEQKAQEEQKVMTMAVRHSESSGLDLGAAVPYREVVSHCGVDIKDMLLSSCKTSQQETLKKQTDARQASVCQKMKFLKMLKKVSCFRTMSAFLKQVMTWCRRCKFLHERKRLAFLSLKCVRMESLQAEGVW</sequence>
<dbReference type="Proteomes" id="UP000316079">
    <property type="component" value="Unassembled WGS sequence"/>
</dbReference>
<accession>A0A553QPC7</accession>